<reference evidence="2 3" key="1">
    <citation type="submission" date="2015-01" db="EMBL/GenBank/DDBJ databases">
        <title>Genome sequencing of Jeotgalibacillus soli.</title>
        <authorList>
            <person name="Goh K.M."/>
            <person name="Chan K.-G."/>
            <person name="Yaakop A.S."/>
            <person name="Ee R."/>
            <person name="Gan H.M."/>
            <person name="Chan C.S."/>
        </authorList>
    </citation>
    <scope>NUCLEOTIDE SEQUENCE [LARGE SCALE GENOMIC DNA]</scope>
    <source>
        <strain evidence="2 3">P9</strain>
    </source>
</reference>
<proteinExistence type="predicted"/>
<accession>A0A0C2VMB8</accession>
<dbReference type="InterPro" id="IPR025736">
    <property type="entry name" value="PucR_C-HTH_dom"/>
</dbReference>
<dbReference type="PANTHER" id="PTHR33744:SF15">
    <property type="entry name" value="CARBOHYDRATE DIACID REGULATOR"/>
    <property type="match status" value="1"/>
</dbReference>
<dbReference type="AlphaFoldDB" id="A0A0C2VMB8"/>
<dbReference type="OrthoDB" id="9792148at2"/>
<comment type="caution">
    <text evidence="2">The sequence shown here is derived from an EMBL/GenBank/DDBJ whole genome shotgun (WGS) entry which is preliminary data.</text>
</comment>
<dbReference type="InterPro" id="IPR009057">
    <property type="entry name" value="Homeodomain-like_sf"/>
</dbReference>
<dbReference type="RefSeq" id="WP_041088241.1">
    <property type="nucleotide sequence ID" value="NZ_JXRP01000017.1"/>
</dbReference>
<name>A0A0C2VMB8_9BACL</name>
<dbReference type="STRING" id="889306.KP78_19300"/>
<dbReference type="Gene3D" id="1.10.10.2840">
    <property type="entry name" value="PucR C-terminal helix-turn-helix domain"/>
    <property type="match status" value="1"/>
</dbReference>
<dbReference type="EMBL" id="JXRP01000017">
    <property type="protein sequence ID" value="KIL45581.1"/>
    <property type="molecule type" value="Genomic_DNA"/>
</dbReference>
<organism evidence="2 3">
    <name type="scientific">Jeotgalibacillus soli</name>
    <dbReference type="NCBI Taxonomy" id="889306"/>
    <lineage>
        <taxon>Bacteria</taxon>
        <taxon>Bacillati</taxon>
        <taxon>Bacillota</taxon>
        <taxon>Bacilli</taxon>
        <taxon>Bacillales</taxon>
        <taxon>Caryophanaceae</taxon>
        <taxon>Jeotgalibacillus</taxon>
    </lineage>
</organism>
<keyword evidence="3" id="KW-1185">Reference proteome</keyword>
<dbReference type="Pfam" id="PF13556">
    <property type="entry name" value="HTH_30"/>
    <property type="match status" value="1"/>
</dbReference>
<dbReference type="InterPro" id="IPR051448">
    <property type="entry name" value="CdaR-like_regulators"/>
</dbReference>
<evidence type="ECO:0000259" key="1">
    <source>
        <dbReference type="Pfam" id="PF13556"/>
    </source>
</evidence>
<gene>
    <name evidence="2" type="ORF">KP78_19300</name>
</gene>
<protein>
    <recommendedName>
        <fullName evidence="1">PucR C-terminal helix-turn-helix domain-containing protein</fullName>
    </recommendedName>
</protein>
<evidence type="ECO:0000313" key="3">
    <source>
        <dbReference type="Proteomes" id="UP000031938"/>
    </source>
</evidence>
<dbReference type="SUPFAM" id="SSF46689">
    <property type="entry name" value="Homeodomain-like"/>
    <property type="match status" value="1"/>
</dbReference>
<dbReference type="Proteomes" id="UP000031938">
    <property type="component" value="Unassembled WGS sequence"/>
</dbReference>
<dbReference type="PANTHER" id="PTHR33744">
    <property type="entry name" value="CARBOHYDRATE DIACID REGULATOR"/>
    <property type="match status" value="1"/>
</dbReference>
<dbReference type="PATRIC" id="fig|889306.3.peg.1946"/>
<feature type="domain" description="PucR C-terminal helix-turn-helix" evidence="1">
    <location>
        <begin position="239"/>
        <end position="293"/>
    </location>
</feature>
<dbReference type="InterPro" id="IPR042070">
    <property type="entry name" value="PucR_C-HTH_sf"/>
</dbReference>
<evidence type="ECO:0000313" key="2">
    <source>
        <dbReference type="EMBL" id="KIL45581.1"/>
    </source>
</evidence>
<sequence>MTMLEKLVQQYPNAIVTQKPTEDQLQHFLWYQESSSNEMIGLPKSEITTNEANLIGLFLNKIIPVASSTHAAMKWDQYLFGDSNEMPLPDQSIFRFISFQLSQSNHYQEIVEPLHFVFSDDAVIVFRDATNGYVIELKSENSLTKEELASAAQALETDIDVKIQFFIGAFRSFGQQTKAELLQELKWFNESRNWTNRQTVITAEEIFPIVVLNHLSSIEKSFLFSKIFEAFQADPELSHVIRTYVENLSNASSTAKILYLHRNSLQYRLDKFSERTNIDLKSVHGSMYAYLACLEWEIKKAENVR</sequence>